<feature type="transmembrane region" description="Helical" evidence="1">
    <location>
        <begin position="34"/>
        <end position="52"/>
    </location>
</feature>
<reference evidence="3" key="2">
    <citation type="submission" date="2023-04" db="EMBL/GenBank/DDBJ databases">
        <title>Novel strain of Lactilactobacillus sakei and use thereof.</title>
        <authorList>
            <person name="Kim S.Y."/>
        </authorList>
    </citation>
    <scope>NUCLEOTIDE SEQUENCE</scope>
    <source>
        <strain evidence="3">HUP1</strain>
    </source>
</reference>
<dbReference type="EMBL" id="OKRC01000005">
    <property type="protein sequence ID" value="SPE21246.1"/>
    <property type="molecule type" value="Genomic_DNA"/>
</dbReference>
<keyword evidence="1" id="KW-1133">Transmembrane helix</keyword>
<keyword evidence="1" id="KW-0472">Membrane</keyword>
<evidence type="ECO:0000313" key="3">
    <source>
        <dbReference type="EMBL" id="WGI19697.1"/>
    </source>
</evidence>
<feature type="transmembrane region" description="Helical" evidence="1">
    <location>
        <begin position="93"/>
        <end position="113"/>
    </location>
</feature>
<dbReference type="AlphaFoldDB" id="A0A094Y273"/>
<dbReference type="GeneID" id="57133388"/>
<feature type="transmembrane region" description="Helical" evidence="1">
    <location>
        <begin position="125"/>
        <end position="145"/>
    </location>
</feature>
<dbReference type="GO" id="GO:0005886">
    <property type="term" value="C:plasma membrane"/>
    <property type="evidence" value="ECO:0007669"/>
    <property type="project" value="TreeGrafter"/>
</dbReference>
<name>A0A094Y273_LATSK</name>
<dbReference type="EMBL" id="CP122959">
    <property type="protein sequence ID" value="WGI19697.1"/>
    <property type="molecule type" value="Genomic_DNA"/>
</dbReference>
<dbReference type="RefSeq" id="WP_016264747.1">
    <property type="nucleotide sequence ID" value="NZ_AP017931.1"/>
</dbReference>
<dbReference type="Proteomes" id="UP001179858">
    <property type="component" value="Chromosome"/>
</dbReference>
<accession>A0A094Y273</accession>
<keyword evidence="1" id="KW-0812">Transmembrane</keyword>
<feature type="transmembrane region" description="Helical" evidence="1">
    <location>
        <begin position="64"/>
        <end position="87"/>
    </location>
</feature>
<evidence type="ECO:0000256" key="1">
    <source>
        <dbReference type="SAM" id="Phobius"/>
    </source>
</evidence>
<dbReference type="PANTHER" id="PTHR34989:SF1">
    <property type="entry name" value="PROTEIN HDED"/>
    <property type="match status" value="1"/>
</dbReference>
<dbReference type="InterPro" id="IPR052712">
    <property type="entry name" value="Acid_resist_chaperone_HdeD"/>
</dbReference>
<gene>
    <name evidence="2" type="ORF">LAS9267_01238</name>
    <name evidence="3" type="ORF">QBD03_03030</name>
</gene>
<protein>
    <submittedName>
        <fullName evidence="2">Acid-resistance membrane protein</fullName>
    </submittedName>
    <submittedName>
        <fullName evidence="3">DUF308 domain-containing protein</fullName>
    </submittedName>
</protein>
<proteinExistence type="predicted"/>
<feature type="transmembrane region" description="Helical" evidence="1">
    <location>
        <begin position="12"/>
        <end position="28"/>
    </location>
</feature>
<reference evidence="2 4" key="1">
    <citation type="submission" date="2018-02" db="EMBL/GenBank/DDBJ databases">
        <authorList>
            <person name="Rodrigo-Torres L."/>
            <person name="Arahal R. D."/>
            <person name="Lucena T."/>
        </authorList>
    </citation>
    <scope>NUCLEOTIDE SEQUENCE [LARGE SCALE GENOMIC DNA]</scope>
    <source>
        <strain evidence="2 4">CECT 9267</strain>
    </source>
</reference>
<feature type="transmembrane region" description="Helical" evidence="1">
    <location>
        <begin position="151"/>
        <end position="175"/>
    </location>
</feature>
<organism evidence="2 4">
    <name type="scientific">Latilactobacillus sakei</name>
    <name type="common">Lactobacillus sakei</name>
    <dbReference type="NCBI Taxonomy" id="1599"/>
    <lineage>
        <taxon>Bacteria</taxon>
        <taxon>Bacillati</taxon>
        <taxon>Bacillota</taxon>
        <taxon>Bacilli</taxon>
        <taxon>Lactobacillales</taxon>
        <taxon>Lactobacillaceae</taxon>
        <taxon>Latilactobacillus</taxon>
    </lineage>
</organism>
<evidence type="ECO:0000313" key="2">
    <source>
        <dbReference type="EMBL" id="SPE21246.1"/>
    </source>
</evidence>
<dbReference type="Proteomes" id="UP000239650">
    <property type="component" value="Unassembled WGS sequence"/>
</dbReference>
<sequence length="178" mass="19691">MFRRNDWRFDWSELMTGIIFLIGAYFLLNKPKATLSGLVIIVAVAAIIRGIAKISVYGQLRQDTGIRATVMLVNAILDIVIGLLFIFNIPAGIFTMSYMFAIWFLLDAIVGLLNVSHLKQFNMGLYILSIILNVLGLIVGLLLLMNPVVAAVTMTTLLGFYFVIVGINAIVIAIARRL</sequence>
<dbReference type="PANTHER" id="PTHR34989">
    <property type="entry name" value="PROTEIN HDED"/>
    <property type="match status" value="1"/>
</dbReference>
<dbReference type="Pfam" id="PF03729">
    <property type="entry name" value="DUF308"/>
    <property type="match status" value="2"/>
</dbReference>
<dbReference type="InterPro" id="IPR005325">
    <property type="entry name" value="DUF308_memb"/>
</dbReference>
<evidence type="ECO:0000313" key="4">
    <source>
        <dbReference type="Proteomes" id="UP000239650"/>
    </source>
</evidence>